<feature type="domain" description="HTH cro/C1-type" evidence="1">
    <location>
        <begin position="1"/>
        <end position="38"/>
    </location>
</feature>
<dbReference type="CDD" id="cd00093">
    <property type="entry name" value="HTH_XRE"/>
    <property type="match status" value="1"/>
</dbReference>
<evidence type="ECO:0000313" key="2">
    <source>
        <dbReference type="EMBL" id="ADQ06158.1"/>
    </source>
</evidence>
<dbReference type="HOGENOM" id="CLU_066192_4_2_9"/>
<dbReference type="Pfam" id="PF01381">
    <property type="entry name" value="HTH_3"/>
    <property type="match status" value="1"/>
</dbReference>
<dbReference type="GO" id="GO:0003677">
    <property type="term" value="F:DNA binding"/>
    <property type="evidence" value="ECO:0007669"/>
    <property type="project" value="InterPro"/>
</dbReference>
<dbReference type="SUPFAM" id="SSF47413">
    <property type="entry name" value="lambda repressor-like DNA-binding domains"/>
    <property type="match status" value="1"/>
</dbReference>
<organism evidence="2 3">
    <name type="scientific">Caldicellulosiruptor hydrothermalis (strain DSM 18901 / VKM B-2411 / 108)</name>
    <dbReference type="NCBI Taxonomy" id="632292"/>
    <lineage>
        <taxon>Bacteria</taxon>
        <taxon>Bacillati</taxon>
        <taxon>Bacillota</taxon>
        <taxon>Bacillota incertae sedis</taxon>
        <taxon>Caldicellulosiruptorales</taxon>
        <taxon>Caldicellulosiruptoraceae</taxon>
        <taxon>Caldicellulosiruptor</taxon>
    </lineage>
</organism>
<dbReference type="EMBL" id="CP002219">
    <property type="protein sequence ID" value="ADQ06158.1"/>
    <property type="molecule type" value="Genomic_DNA"/>
</dbReference>
<evidence type="ECO:0000259" key="1">
    <source>
        <dbReference type="PROSITE" id="PS50943"/>
    </source>
</evidence>
<dbReference type="InterPro" id="IPR001387">
    <property type="entry name" value="Cro/C1-type_HTH"/>
</dbReference>
<protein>
    <submittedName>
        <fullName evidence="2">Helix-turn-helix domain protein</fullName>
    </submittedName>
</protein>
<dbReference type="PROSITE" id="PS50943">
    <property type="entry name" value="HTH_CROC1"/>
    <property type="match status" value="1"/>
</dbReference>
<gene>
    <name evidence="2" type="ordered locus">Calhy_0410</name>
</gene>
<dbReference type="AlphaFoldDB" id="E4QBY4"/>
<dbReference type="STRING" id="632292.Calhy_0410"/>
<reference key="1">
    <citation type="submission" date="2010-09" db="EMBL/GenBank/DDBJ databases">
        <title>Complete sequence of Caldicellulosiruptor hydrothermalis 108.</title>
        <authorList>
            <consortium name="US DOE Joint Genome Institute"/>
            <person name="Lucas S."/>
            <person name="Copeland A."/>
            <person name="Lapidus A."/>
            <person name="Cheng J.-F."/>
            <person name="Bruce D."/>
            <person name="Goodwin L."/>
            <person name="Pitluck S."/>
            <person name="Davenport K."/>
            <person name="Detter J.C."/>
            <person name="Han C."/>
            <person name="Tapia R."/>
            <person name="Land M."/>
            <person name="Hauser L."/>
            <person name="Chang Y.-J."/>
            <person name="Jeffries C."/>
            <person name="Kyrpides N."/>
            <person name="Ivanova N."/>
            <person name="Mikhailova N."/>
            <person name="Blumer-Schuette S.E."/>
            <person name="Kelly R.M."/>
            <person name="Woyke T."/>
        </authorList>
    </citation>
    <scope>NUCLEOTIDE SEQUENCE</scope>
    <source>
        <strain>108</strain>
    </source>
</reference>
<keyword evidence="3" id="KW-1185">Reference proteome</keyword>
<dbReference type="eggNOG" id="COG1396">
    <property type="taxonomic scope" value="Bacteria"/>
</dbReference>
<dbReference type="Proteomes" id="UP000006890">
    <property type="component" value="Chromosome"/>
</dbReference>
<name>E4QBY4_CALH1</name>
<dbReference type="Gene3D" id="1.10.260.40">
    <property type="entry name" value="lambda repressor-like DNA-binding domains"/>
    <property type="match status" value="1"/>
</dbReference>
<sequence>MLELSESAIAKYEEGQRSPDLNTLIKIAKFFDVSTDYLLGLTNIPKPEMDLSPELKQLLAIALRMPEDKLNLLIKLLERLF</sequence>
<proteinExistence type="predicted"/>
<reference evidence="2 3" key="2">
    <citation type="journal article" date="2011" name="J. Bacteriol.">
        <title>Complete genome sequences for the anaerobic, extremely thermophilic plant biomass-degrading bacteria Caldicellulosiruptor hydrothermalis, Caldicellulosiruptor kristjanssonii, Caldicellulosiruptor kronotskyensis, Caldicellulosiruptor owensenis, and Caldicellulosiruptor lactoaceticus.</title>
        <authorList>
            <person name="Blumer-Schuette S.E."/>
            <person name="Ozdemir I."/>
            <person name="Mistry D."/>
            <person name="Lucas S."/>
            <person name="Lapidus A."/>
            <person name="Cheng J.F."/>
            <person name="Goodwin L.A."/>
            <person name="Pitluck S."/>
            <person name="Land M.L."/>
            <person name="Hauser L.J."/>
            <person name="Woyke T."/>
            <person name="Mikhailova N."/>
            <person name="Pati A."/>
            <person name="Kyrpides N.C."/>
            <person name="Ivanova N."/>
            <person name="Detter J.C."/>
            <person name="Walston-Davenport K."/>
            <person name="Han S."/>
            <person name="Adams M.W."/>
            <person name="Kelly R.M."/>
        </authorList>
    </citation>
    <scope>NUCLEOTIDE SEQUENCE [LARGE SCALE GENOMIC DNA]</scope>
    <source>
        <strain evidence="3">DSM 18901 / VKM B-2411 / 108</strain>
    </source>
</reference>
<evidence type="ECO:0000313" key="3">
    <source>
        <dbReference type="Proteomes" id="UP000006890"/>
    </source>
</evidence>
<dbReference type="KEGG" id="chd:Calhy_0410"/>
<dbReference type="InterPro" id="IPR010982">
    <property type="entry name" value="Lambda_DNA-bd_dom_sf"/>
</dbReference>
<accession>E4QBY4</accession>